<keyword evidence="4 5" id="KW-0653">Protein transport</keyword>
<dbReference type="Pfam" id="PF01749">
    <property type="entry name" value="IBB"/>
    <property type="match status" value="1"/>
</dbReference>
<dbReference type="EMBL" id="JAOAOG010000019">
    <property type="protein sequence ID" value="KAJ6254497.1"/>
    <property type="molecule type" value="Genomic_DNA"/>
</dbReference>
<evidence type="ECO:0000256" key="1">
    <source>
        <dbReference type="ARBA" id="ARBA00010394"/>
    </source>
</evidence>
<sequence>MSKFQKKLKRRRDLFKHTTNYGESINKRKQFTIQLSQNKREQQLIKRRNLNNTNQTNTVSQEKQKEKKTPTIDELPTLLKGIQSQDIDEVKNNLTSLRIMVSEKDSPIDIIIEEGTLQILIHFLYPQLDNYIRFQTAWILTNLCSGTTEQTLIVVELGFIPKLITLLDSEDANLIEQGLWCLGNIASDCIQFRNEILKNEFIIEKILQQFSKKYLTLNITKNAVWLLSQLFRRSPLPDVSLVEMALPTISSLLKSTNYSVISDACWTFNYISNEGSDYIDAILEFDAIPILVQLLRNTRTQIQTPSLLTISNIVSGNNQQAQSVLDEELLDNLKYLLNDQQNHIRKETLRILSNITAGTKSQIRAVIKSGYIKKIIDILKNDVWSIQKQALWVLSNAVCEGSTKQVNYILKCNSLQLFCFFLCRSEPKIIKICLDAIVKILQIGKDESEKNGSYINKYKLEMEEFQILKDLQRIAIHEVKSISKIANYLIDFYFTNEQEDIENFD</sequence>
<dbReference type="SUPFAM" id="SSF48371">
    <property type="entry name" value="ARM repeat"/>
    <property type="match status" value="1"/>
</dbReference>
<evidence type="ECO:0000259" key="8">
    <source>
        <dbReference type="PROSITE" id="PS51214"/>
    </source>
</evidence>
<feature type="region of interest" description="Disordered" evidence="7">
    <location>
        <begin position="46"/>
        <end position="68"/>
    </location>
</feature>
<gene>
    <name evidence="9" type="ORF">M0813_12321</name>
</gene>
<evidence type="ECO:0000256" key="6">
    <source>
        <dbReference type="PROSITE-ProRule" id="PRU00259"/>
    </source>
</evidence>
<evidence type="ECO:0000256" key="7">
    <source>
        <dbReference type="SAM" id="MobiDB-lite"/>
    </source>
</evidence>
<keyword evidence="2 5" id="KW-0813">Transport</keyword>
<dbReference type="InterPro" id="IPR002652">
    <property type="entry name" value="Importin-a_IBB"/>
</dbReference>
<name>A0ABQ8ZC77_9EUKA</name>
<dbReference type="InterPro" id="IPR016024">
    <property type="entry name" value="ARM-type_fold"/>
</dbReference>
<dbReference type="Gene3D" id="1.25.10.10">
    <property type="entry name" value="Leucine-rich Repeat Variant"/>
    <property type="match status" value="1"/>
</dbReference>
<evidence type="ECO:0000313" key="10">
    <source>
        <dbReference type="Proteomes" id="UP001150062"/>
    </source>
</evidence>
<dbReference type="PIRSF" id="PIRSF005673">
    <property type="entry name" value="Importin_alpha"/>
    <property type="match status" value="1"/>
</dbReference>
<evidence type="ECO:0000313" key="9">
    <source>
        <dbReference type="EMBL" id="KAJ6254497.1"/>
    </source>
</evidence>
<dbReference type="InterPro" id="IPR011989">
    <property type="entry name" value="ARM-like"/>
</dbReference>
<comment type="similarity">
    <text evidence="1 5">Belongs to the importin alpha family.</text>
</comment>
<reference evidence="9" key="1">
    <citation type="submission" date="2022-08" db="EMBL/GenBank/DDBJ databases">
        <title>Novel sulfate-reducing endosymbionts in the free-living metamonad Anaeramoeba.</title>
        <authorList>
            <person name="Jerlstrom-Hultqvist J."/>
            <person name="Cepicka I."/>
            <person name="Gallot-Lavallee L."/>
            <person name="Salas-Leiva D."/>
            <person name="Curtis B.A."/>
            <person name="Zahonova K."/>
            <person name="Pipaliya S."/>
            <person name="Dacks J."/>
            <person name="Roger A.J."/>
        </authorList>
    </citation>
    <scope>NUCLEOTIDE SEQUENCE</scope>
    <source>
        <strain evidence="9">Schooner1</strain>
    </source>
</reference>
<dbReference type="SMART" id="SM00185">
    <property type="entry name" value="ARM"/>
    <property type="match status" value="8"/>
</dbReference>
<feature type="domain" description="IBB" evidence="8">
    <location>
        <begin position="1"/>
        <end position="57"/>
    </location>
</feature>
<proteinExistence type="inferred from homology"/>
<evidence type="ECO:0000256" key="3">
    <source>
        <dbReference type="ARBA" id="ARBA00022737"/>
    </source>
</evidence>
<dbReference type="Pfam" id="PF00514">
    <property type="entry name" value="Arm"/>
    <property type="match status" value="3"/>
</dbReference>
<accession>A0ABQ8ZC77</accession>
<evidence type="ECO:0000256" key="2">
    <source>
        <dbReference type="ARBA" id="ARBA00022448"/>
    </source>
</evidence>
<keyword evidence="3" id="KW-0677">Repeat</keyword>
<dbReference type="InterPro" id="IPR024931">
    <property type="entry name" value="Importin_alpha"/>
</dbReference>
<comment type="caution">
    <text evidence="9">The sequence shown here is derived from an EMBL/GenBank/DDBJ whole genome shotgun (WGS) entry which is preliminary data.</text>
</comment>
<dbReference type="Proteomes" id="UP001150062">
    <property type="component" value="Unassembled WGS sequence"/>
</dbReference>
<dbReference type="InterPro" id="IPR000225">
    <property type="entry name" value="Armadillo"/>
</dbReference>
<evidence type="ECO:0000256" key="5">
    <source>
        <dbReference type="PIRNR" id="PIRNR005673"/>
    </source>
</evidence>
<evidence type="ECO:0000256" key="4">
    <source>
        <dbReference type="ARBA" id="ARBA00022927"/>
    </source>
</evidence>
<dbReference type="PROSITE" id="PS51214">
    <property type="entry name" value="IBB"/>
    <property type="match status" value="1"/>
</dbReference>
<dbReference type="PROSITE" id="PS50176">
    <property type="entry name" value="ARM_REPEAT"/>
    <property type="match status" value="1"/>
</dbReference>
<protein>
    <recommendedName>
        <fullName evidence="5">Importin subunit alpha</fullName>
    </recommendedName>
</protein>
<feature type="repeat" description="ARM" evidence="6">
    <location>
        <begin position="158"/>
        <end position="188"/>
    </location>
</feature>
<dbReference type="PANTHER" id="PTHR23316">
    <property type="entry name" value="IMPORTIN ALPHA"/>
    <property type="match status" value="1"/>
</dbReference>
<organism evidence="9 10">
    <name type="scientific">Anaeramoeba flamelloides</name>
    <dbReference type="NCBI Taxonomy" id="1746091"/>
    <lineage>
        <taxon>Eukaryota</taxon>
        <taxon>Metamonada</taxon>
        <taxon>Anaeramoebidae</taxon>
        <taxon>Anaeramoeba</taxon>
    </lineage>
</organism>
<keyword evidence="10" id="KW-1185">Reference proteome</keyword>